<dbReference type="GO" id="GO:0016891">
    <property type="term" value="F:RNA endonuclease activity producing 5'-phosphomonoesters, hydrolytic mechanism"/>
    <property type="evidence" value="ECO:0007669"/>
    <property type="project" value="TreeGrafter"/>
</dbReference>
<keyword evidence="7" id="KW-0479">Metal-binding</keyword>
<dbReference type="KEGG" id="mzh:Mzhil_0246"/>
<name>F7XNM4_METZD</name>
<dbReference type="PANTHER" id="PTHR28511">
    <property type="entry name" value="ENDONUCLEASE V"/>
    <property type="match status" value="1"/>
</dbReference>
<feature type="binding site" evidence="7">
    <location>
        <position position="113"/>
    </location>
    <ligand>
        <name>Mg(2+)</name>
        <dbReference type="ChEBI" id="CHEBI:18420"/>
    </ligand>
</feature>
<keyword evidence="7" id="KW-0234">DNA repair</keyword>
<comment type="cofactor">
    <cofactor evidence="7">
        <name>Mg(2+)</name>
        <dbReference type="ChEBI" id="CHEBI:18420"/>
    </cofactor>
</comment>
<evidence type="ECO:0000256" key="2">
    <source>
        <dbReference type="ARBA" id="ARBA00004496"/>
    </source>
</evidence>
<dbReference type="GO" id="GO:0003727">
    <property type="term" value="F:single-stranded RNA binding"/>
    <property type="evidence" value="ECO:0007669"/>
    <property type="project" value="TreeGrafter"/>
</dbReference>
<dbReference type="STRING" id="679901.Mzhil_0246"/>
<sequence>MNRLNKTQLIYPESYERDSLIKIQHEISEYVTIEDRFDKLHLIGGADCAFVKDSIICSAVVMDYDTMEIIEKAAVIEPVTFPYIPTFLSFREAAPMINAVLRLKNIPDILMIDGCGINHPRMAGLATHIGVSMDMPTIGIAKKILCGVSDEPQNVSDAKPLKYNGRQVGWYLKSSKRSNPIVIAPGHRVSVKTSLTVVRNCLRGYKLPETTRNAHLEAGRIKQEIKHEQ</sequence>
<keyword evidence="6 7" id="KW-0378">Hydrolase</keyword>
<dbReference type="Gene3D" id="3.30.2170.10">
    <property type="entry name" value="archaeoglobus fulgidus dsm 4304 superfamily"/>
    <property type="match status" value="1"/>
</dbReference>
<dbReference type="OrthoDB" id="7885at2157"/>
<dbReference type="HAMAP" id="MF_00801">
    <property type="entry name" value="Endonuclease_5"/>
    <property type="match status" value="1"/>
</dbReference>
<evidence type="ECO:0000313" key="8">
    <source>
        <dbReference type="EMBL" id="AEH60123.1"/>
    </source>
</evidence>
<keyword evidence="5 7" id="KW-0255">Endonuclease</keyword>
<reference evidence="8 9" key="1">
    <citation type="submission" date="2010-07" db="EMBL/GenBank/DDBJ databases">
        <title>The complete genome of Methanosalsum zhilinae DSM 4017.</title>
        <authorList>
            <consortium name="US DOE Joint Genome Institute (JGI-PGF)"/>
            <person name="Lucas S."/>
            <person name="Copeland A."/>
            <person name="Lapidus A."/>
            <person name="Glavina del Rio T."/>
            <person name="Dalin E."/>
            <person name="Tice H."/>
            <person name="Bruce D."/>
            <person name="Goodwin L."/>
            <person name="Pitluck S."/>
            <person name="Kyrpides N."/>
            <person name="Mavromatis K."/>
            <person name="Ovchinnikova G."/>
            <person name="Daligault H."/>
            <person name="Detter J.C."/>
            <person name="Han C."/>
            <person name="Tapia R."/>
            <person name="Larimer F."/>
            <person name="Land M."/>
            <person name="Hauser L."/>
            <person name="Markowitz V."/>
            <person name="Cheng J.-F."/>
            <person name="Hugenholtz P."/>
            <person name="Woyke T."/>
            <person name="Wu D."/>
            <person name="Spring S."/>
            <person name="Schueler E."/>
            <person name="Brambilla E."/>
            <person name="Klenk H.-P."/>
            <person name="Eisen J.A."/>
        </authorList>
    </citation>
    <scope>NUCLEOTIDE SEQUENCE [LARGE SCALE GENOMIC DNA]</scope>
    <source>
        <strain evidence="9">DSM 4017 / NBRC 107636 / OCM 62 / WeN5</strain>
    </source>
</reference>
<dbReference type="RefSeq" id="WP_013897562.1">
    <property type="nucleotide sequence ID" value="NC_015676.1"/>
</dbReference>
<dbReference type="GeneID" id="10821848"/>
<dbReference type="AlphaFoldDB" id="F7XNM4"/>
<evidence type="ECO:0000256" key="7">
    <source>
        <dbReference type="HAMAP-Rule" id="MF_00801"/>
    </source>
</evidence>
<feature type="site" description="Interaction with target DNA" evidence="7">
    <location>
        <position position="83"/>
    </location>
</feature>
<proteinExistence type="inferred from homology"/>
<comment type="similarity">
    <text evidence="7">Belongs to the endonuclease V family.</text>
</comment>
<evidence type="ECO:0000256" key="1">
    <source>
        <dbReference type="ARBA" id="ARBA00001835"/>
    </source>
</evidence>
<gene>
    <name evidence="7" type="primary">nfi</name>
    <name evidence="8" type="ordered locus">Mzhil_0246</name>
</gene>
<dbReference type="EMBL" id="CP002101">
    <property type="protein sequence ID" value="AEH60123.1"/>
    <property type="molecule type" value="Genomic_DNA"/>
</dbReference>
<evidence type="ECO:0000256" key="3">
    <source>
        <dbReference type="ARBA" id="ARBA00022490"/>
    </source>
</evidence>
<dbReference type="Proteomes" id="UP000006622">
    <property type="component" value="Chromosome"/>
</dbReference>
<dbReference type="CDD" id="cd06559">
    <property type="entry name" value="Endonuclease_V"/>
    <property type="match status" value="1"/>
</dbReference>
<evidence type="ECO:0000313" key="9">
    <source>
        <dbReference type="Proteomes" id="UP000006622"/>
    </source>
</evidence>
<keyword evidence="7" id="KW-0227">DNA damage</keyword>
<dbReference type="Pfam" id="PF04493">
    <property type="entry name" value="Endonuclease_5"/>
    <property type="match status" value="1"/>
</dbReference>
<protein>
    <recommendedName>
        <fullName evidence="7">Endonuclease V</fullName>
        <ecNumber evidence="7">3.1.21.7</ecNumber>
    </recommendedName>
    <alternativeName>
        <fullName evidence="7">Deoxyinosine 3'endonuclease</fullName>
    </alternativeName>
    <alternativeName>
        <fullName evidence="7">Deoxyribonuclease V</fullName>
        <shortName evidence="7">DNase V</shortName>
    </alternativeName>
</protein>
<keyword evidence="4 7" id="KW-0540">Nuclease</keyword>
<dbReference type="GO" id="GO:0043737">
    <property type="term" value="F:deoxyribonuclease V activity"/>
    <property type="evidence" value="ECO:0007669"/>
    <property type="project" value="UniProtKB-UniRule"/>
</dbReference>
<dbReference type="PANTHER" id="PTHR28511:SF1">
    <property type="entry name" value="ENDONUCLEASE V"/>
    <property type="match status" value="1"/>
</dbReference>
<keyword evidence="7" id="KW-0460">Magnesium</keyword>
<evidence type="ECO:0000256" key="6">
    <source>
        <dbReference type="ARBA" id="ARBA00022801"/>
    </source>
</evidence>
<comment type="function">
    <text evidence="7">DNA repair enzyme involved in the repair of deaminated bases. Selectively cleaves double-stranded DNA at the second phosphodiester bond 3' to a deoxyinosine leaving behind the intact lesion on the nicked DNA.</text>
</comment>
<dbReference type="GO" id="GO:0000287">
    <property type="term" value="F:magnesium ion binding"/>
    <property type="evidence" value="ECO:0007669"/>
    <property type="project" value="UniProtKB-UniRule"/>
</dbReference>
<dbReference type="HOGENOM" id="CLU_047631_1_1_2"/>
<comment type="subcellular location">
    <subcellularLocation>
        <location evidence="2 7">Cytoplasm</location>
    </subcellularLocation>
</comment>
<evidence type="ECO:0000256" key="5">
    <source>
        <dbReference type="ARBA" id="ARBA00022759"/>
    </source>
</evidence>
<evidence type="ECO:0000256" key="4">
    <source>
        <dbReference type="ARBA" id="ARBA00022722"/>
    </source>
</evidence>
<keyword evidence="9" id="KW-1185">Reference proteome</keyword>
<organism evidence="8 9">
    <name type="scientific">Methanosalsum zhilinae (strain DSM 4017 / NBRC 107636 / OCM 62 / WeN5)</name>
    <name type="common">Methanohalophilus zhilinae</name>
    <dbReference type="NCBI Taxonomy" id="679901"/>
    <lineage>
        <taxon>Archaea</taxon>
        <taxon>Methanobacteriati</taxon>
        <taxon>Methanobacteriota</taxon>
        <taxon>Stenosarchaea group</taxon>
        <taxon>Methanomicrobia</taxon>
        <taxon>Methanosarcinales</taxon>
        <taxon>Methanosarcinaceae</taxon>
        <taxon>Methanosalsum</taxon>
    </lineage>
</organism>
<dbReference type="InterPro" id="IPR007581">
    <property type="entry name" value="Endonuclease-V"/>
</dbReference>
<dbReference type="GO" id="GO:0005737">
    <property type="term" value="C:cytoplasm"/>
    <property type="evidence" value="ECO:0007669"/>
    <property type="project" value="UniProtKB-SubCell"/>
</dbReference>
<dbReference type="EC" id="3.1.21.7" evidence="7"/>
<comment type="catalytic activity">
    <reaction evidence="1 7">
        <text>Endonucleolytic cleavage at apurinic or apyrimidinic sites to products with a 5'-phosphate.</text>
        <dbReference type="EC" id="3.1.21.7"/>
    </reaction>
</comment>
<feature type="binding site" evidence="7">
    <location>
        <position position="47"/>
    </location>
    <ligand>
        <name>Mg(2+)</name>
        <dbReference type="ChEBI" id="CHEBI:18420"/>
    </ligand>
</feature>
<keyword evidence="3 7" id="KW-0963">Cytoplasm</keyword>
<accession>F7XNM4</accession>
<dbReference type="GO" id="GO:0006281">
    <property type="term" value="P:DNA repair"/>
    <property type="evidence" value="ECO:0007669"/>
    <property type="project" value="UniProtKB-UniRule"/>
</dbReference>